<reference evidence="2" key="1">
    <citation type="journal article" date="2020" name="Stud. Mycol.">
        <title>101 Dothideomycetes genomes: A test case for predicting lifestyles and emergence of pathogens.</title>
        <authorList>
            <person name="Haridas S."/>
            <person name="Albert R."/>
            <person name="Binder M."/>
            <person name="Bloem J."/>
            <person name="LaButti K."/>
            <person name="Salamov A."/>
            <person name="Andreopoulos B."/>
            <person name="Baker S."/>
            <person name="Barry K."/>
            <person name="Bills G."/>
            <person name="Bluhm B."/>
            <person name="Cannon C."/>
            <person name="Castanera R."/>
            <person name="Culley D."/>
            <person name="Daum C."/>
            <person name="Ezra D."/>
            <person name="Gonzalez J."/>
            <person name="Henrissat B."/>
            <person name="Kuo A."/>
            <person name="Liang C."/>
            <person name="Lipzen A."/>
            <person name="Lutzoni F."/>
            <person name="Magnuson J."/>
            <person name="Mondo S."/>
            <person name="Nolan M."/>
            <person name="Ohm R."/>
            <person name="Pangilinan J."/>
            <person name="Park H.-J."/>
            <person name="Ramirez L."/>
            <person name="Alfaro M."/>
            <person name="Sun H."/>
            <person name="Tritt A."/>
            <person name="Yoshinaga Y."/>
            <person name="Zwiers L.-H."/>
            <person name="Turgeon B."/>
            <person name="Goodwin S."/>
            <person name="Spatafora J."/>
            <person name="Crous P."/>
            <person name="Grigoriev I."/>
        </authorList>
    </citation>
    <scope>NUCLEOTIDE SEQUENCE [LARGE SCALE GENOMIC DNA]</scope>
    <source>
        <strain evidence="2">CECT 20119</strain>
    </source>
</reference>
<proteinExistence type="predicted"/>
<protein>
    <recommendedName>
        <fullName evidence="3">S-adenosyl-L-methionine-dependent methyltransferase</fullName>
    </recommendedName>
</protein>
<gene>
    <name evidence="1" type="ORF">BDZ85DRAFT_198639</name>
</gene>
<evidence type="ECO:0000313" key="2">
    <source>
        <dbReference type="Proteomes" id="UP000799538"/>
    </source>
</evidence>
<dbReference type="PANTHER" id="PTHR39290:SF6">
    <property type="entry name" value="S-ADENOSYL-L-METHIONINE-DEPENDENT METHYLTRANSFERASES SUPERFAMILY PROTEIN"/>
    <property type="match status" value="1"/>
</dbReference>
<organism evidence="1 2">
    <name type="scientific">Elsinoe ampelina</name>
    <dbReference type="NCBI Taxonomy" id="302913"/>
    <lineage>
        <taxon>Eukaryota</taxon>
        <taxon>Fungi</taxon>
        <taxon>Dikarya</taxon>
        <taxon>Ascomycota</taxon>
        <taxon>Pezizomycotina</taxon>
        <taxon>Dothideomycetes</taxon>
        <taxon>Dothideomycetidae</taxon>
        <taxon>Myriangiales</taxon>
        <taxon>Elsinoaceae</taxon>
        <taxon>Elsinoe</taxon>
    </lineage>
</organism>
<accession>A0A6A6GAN8</accession>
<dbReference type="PANTHER" id="PTHR39290">
    <property type="entry name" value="C3H1-TYPE DOMAIN-CONTAINING PROTEIN-RELATED"/>
    <property type="match status" value="1"/>
</dbReference>
<evidence type="ECO:0000313" key="1">
    <source>
        <dbReference type="EMBL" id="KAF2222774.1"/>
    </source>
</evidence>
<keyword evidence="2" id="KW-1185">Reference proteome</keyword>
<evidence type="ECO:0008006" key="3">
    <source>
        <dbReference type="Google" id="ProtNLM"/>
    </source>
</evidence>
<dbReference type="OrthoDB" id="5411518at2759"/>
<dbReference type="EMBL" id="ML992507">
    <property type="protein sequence ID" value="KAF2222774.1"/>
    <property type="molecule type" value="Genomic_DNA"/>
</dbReference>
<dbReference type="Proteomes" id="UP000799538">
    <property type="component" value="Unassembled WGS sequence"/>
</dbReference>
<name>A0A6A6GAN8_9PEZI</name>
<dbReference type="AlphaFoldDB" id="A0A6A6GAN8"/>
<sequence>MAPRIPKKAQTEGSFNFDPDQFFEKWEKGEIGGPDDNDFKKCISRSFGLRPNDTYKYKAIAEVTLDQAQTYLNYGDQGRLLEWYRDEEGKKLPGPPEPDITAYTTLFLSTTSTPSALKALLSNARKSTLRLTIATHLTALYLPPSPTIPIPKLKSPHLNPYLDLWIWSCHALKWGGPDPGTAETKISHALLPVLYHHFGCVVPSFEALFMIKTLAKGRPVVDLGSGNGYWTYMLRRLDRPQGKLEVVPVDSGHSVWRTVWVGDTVVGDGVKFLEGRDGGRGDLLLLVYPQVSDDFTGKVLRAYKGDTVVVAGTQNGNGFTGFEGETIDKWMERERKEMVLTARVPLPSFAGKDEALFVFQRKDVNEAQSRSPK</sequence>